<evidence type="ECO:0000256" key="1">
    <source>
        <dbReference type="SAM" id="SignalP"/>
    </source>
</evidence>
<keyword evidence="1" id="KW-0732">Signal</keyword>
<dbReference type="InterPro" id="IPR008928">
    <property type="entry name" value="6-hairpin_glycosidase_sf"/>
</dbReference>
<name>A0A5C5Y8V2_9PLAN</name>
<dbReference type="EMBL" id="SJPL01000001">
    <property type="protein sequence ID" value="TWT71399.1"/>
    <property type="molecule type" value="Genomic_DNA"/>
</dbReference>
<evidence type="ECO:0000259" key="3">
    <source>
        <dbReference type="Pfam" id="PF20736"/>
    </source>
</evidence>
<reference evidence="4 5" key="1">
    <citation type="submission" date="2019-02" db="EMBL/GenBank/DDBJ databases">
        <title>Deep-cultivation of Planctomycetes and their phenomic and genomic characterization uncovers novel biology.</title>
        <authorList>
            <person name="Wiegand S."/>
            <person name="Jogler M."/>
            <person name="Boedeker C."/>
            <person name="Pinto D."/>
            <person name="Vollmers J."/>
            <person name="Rivas-Marin E."/>
            <person name="Kohn T."/>
            <person name="Peeters S.H."/>
            <person name="Heuer A."/>
            <person name="Rast P."/>
            <person name="Oberbeckmann S."/>
            <person name="Bunk B."/>
            <person name="Jeske O."/>
            <person name="Meyerdierks A."/>
            <person name="Storesund J.E."/>
            <person name="Kallscheuer N."/>
            <person name="Luecker S."/>
            <person name="Lage O.M."/>
            <person name="Pohl T."/>
            <person name="Merkel B.J."/>
            <person name="Hornburger P."/>
            <person name="Mueller R.-W."/>
            <person name="Bruemmer F."/>
            <person name="Labrenz M."/>
            <person name="Spormann A.M."/>
            <person name="Op Den Camp H."/>
            <person name="Overmann J."/>
            <person name="Amann R."/>
            <person name="Jetten M.S.M."/>
            <person name="Mascher T."/>
            <person name="Medema M.H."/>
            <person name="Devos D.P."/>
            <person name="Kaster A.-K."/>
            <person name="Ovreas L."/>
            <person name="Rohde M."/>
            <person name="Galperin M.Y."/>
            <person name="Jogler C."/>
        </authorList>
    </citation>
    <scope>NUCLEOTIDE SEQUENCE [LARGE SCALE GENOMIC DNA]</scope>
    <source>
        <strain evidence="4 5">Pan14r</strain>
    </source>
</reference>
<evidence type="ECO:0000313" key="5">
    <source>
        <dbReference type="Proteomes" id="UP000317238"/>
    </source>
</evidence>
<dbReference type="AlphaFoldDB" id="A0A5C5Y8V2"/>
<keyword evidence="5" id="KW-1185">Reference proteome</keyword>
<evidence type="ECO:0000313" key="4">
    <source>
        <dbReference type="EMBL" id="TWT71399.1"/>
    </source>
</evidence>
<feature type="chain" id="PRO_5022805277" description="Non-reducing end beta-L-arabinofuranosidase" evidence="1">
    <location>
        <begin position="22"/>
        <end position="682"/>
    </location>
</feature>
<dbReference type="PANTHER" id="PTHR31151:SF0">
    <property type="entry name" value="PROLINE-TRNA LIGASE (DUF1680)"/>
    <property type="match status" value="1"/>
</dbReference>
<evidence type="ECO:0000259" key="2">
    <source>
        <dbReference type="Pfam" id="PF07944"/>
    </source>
</evidence>
<proteinExistence type="predicted"/>
<feature type="signal peptide" evidence="1">
    <location>
        <begin position="1"/>
        <end position="21"/>
    </location>
</feature>
<dbReference type="Pfam" id="PF20736">
    <property type="entry name" value="Glyco_hydro127M"/>
    <property type="match status" value="1"/>
</dbReference>
<dbReference type="SUPFAM" id="SSF48208">
    <property type="entry name" value="Six-hairpin glycosidases"/>
    <property type="match status" value="1"/>
</dbReference>
<feature type="domain" description="Non-reducing end beta-L-arabinofuranosidase-like GH127 catalytic" evidence="2">
    <location>
        <begin position="81"/>
        <end position="433"/>
    </location>
</feature>
<comment type="caution">
    <text evidence="4">The sequence shown here is derived from an EMBL/GenBank/DDBJ whole genome shotgun (WGS) entry which is preliminary data.</text>
</comment>
<dbReference type="InterPro" id="IPR049046">
    <property type="entry name" value="Beta-AFase-like_GH127_middle"/>
</dbReference>
<protein>
    <recommendedName>
        <fullName evidence="6">Non-reducing end beta-L-arabinofuranosidase</fullName>
    </recommendedName>
</protein>
<dbReference type="Pfam" id="PF07944">
    <property type="entry name" value="Beta-AFase-like_GH127_cat"/>
    <property type="match status" value="1"/>
</dbReference>
<evidence type="ECO:0008006" key="6">
    <source>
        <dbReference type="Google" id="ProtNLM"/>
    </source>
</evidence>
<gene>
    <name evidence="4" type="ORF">Pan14r_37090</name>
</gene>
<dbReference type="OrthoDB" id="9757939at2"/>
<sequence precursor="true">MNLKICVFLCAAVLIASSSSGENHESGQFNRPPLIEKPYAELPLGSVKPDAWLKHQLQTMAGGLTGNLDEAYEAVCGDRNAWLGGDGDTWERGPYWIDGLYPLAKLLDDSALEAKAMRWIEWTLANQRPNGQIGPFERKKSERIVPPPKGAQITDPDDWWPRMVMLKILQQHYMATGDHRALFCMLRYARFQHAELIKRPLYDPENAESGSWWAGRRGGENVMSIYWLYNVTGETFLLELADQLKQQTYPWVDDFRAGIHLKRYRYSEHHGDGDAYHCVNLGHALKYPLVFGQRDGVQQALAVTVKALDDIRTYHGQPHGLWGGDEGMHGTDPTRGSEFCTISEALFSLEKNFEISGDVRFADLLERIAYNALPTQATDDFSARQYFQQANQISCTHSPHKFTNHPYESNLFGLTNGYPCCTCNMHQAWPKFAAHLWMASNDGGLATMAYAPCQVTTTVGNGKKVFIREETDYPFRDVVRFSMELSEPTRFPLHLRIPQWCDRASIEINGQAMPQPEAGSMAILERRWESGDLVTLRLPMQVRFERGHENSVSVLRGPLVFALKMDEQWTSADAGHEVRSETAWNFSLFERDIVSGRDVIDRKFVATDDGATLAVNPWALTSAPISMKAFGVRNPLWGSYHDESGPLPWSPASFPKGEKPQELTLIPYGCTTLRISAFPTVN</sequence>
<accession>A0A5C5Y8V2</accession>
<feature type="domain" description="Non-reducing end beta-L-arabinofuranosidase-like GH127 middle" evidence="3">
    <location>
        <begin position="446"/>
        <end position="540"/>
    </location>
</feature>
<dbReference type="Proteomes" id="UP000317238">
    <property type="component" value="Unassembled WGS sequence"/>
</dbReference>
<dbReference type="GO" id="GO:0005975">
    <property type="term" value="P:carbohydrate metabolic process"/>
    <property type="evidence" value="ECO:0007669"/>
    <property type="project" value="InterPro"/>
</dbReference>
<dbReference type="RefSeq" id="WP_146439745.1">
    <property type="nucleotide sequence ID" value="NZ_SJPL01000001.1"/>
</dbReference>
<dbReference type="PANTHER" id="PTHR31151">
    <property type="entry name" value="PROLINE-TRNA LIGASE (DUF1680)"/>
    <property type="match status" value="1"/>
</dbReference>
<organism evidence="4 5">
    <name type="scientific">Crateriforma conspicua</name>
    <dbReference type="NCBI Taxonomy" id="2527996"/>
    <lineage>
        <taxon>Bacteria</taxon>
        <taxon>Pseudomonadati</taxon>
        <taxon>Planctomycetota</taxon>
        <taxon>Planctomycetia</taxon>
        <taxon>Planctomycetales</taxon>
        <taxon>Planctomycetaceae</taxon>
        <taxon>Crateriforma</taxon>
    </lineage>
</organism>
<dbReference type="InterPro" id="IPR012878">
    <property type="entry name" value="Beta-AFase-like_GH127_cat"/>
</dbReference>